<name>A0A8S1UEA8_9CILI</name>
<keyword evidence="1" id="KW-1133">Transmembrane helix</keyword>
<dbReference type="AlphaFoldDB" id="A0A8S1UEA8"/>
<keyword evidence="1" id="KW-0472">Membrane</keyword>
<accession>A0A8S1UEA8</accession>
<comment type="caution">
    <text evidence="2">The sequence shown here is derived from an EMBL/GenBank/DDBJ whole genome shotgun (WGS) entry which is preliminary data.</text>
</comment>
<evidence type="ECO:0008006" key="4">
    <source>
        <dbReference type="Google" id="ProtNLM"/>
    </source>
</evidence>
<organism evidence="2 3">
    <name type="scientific">Paramecium pentaurelia</name>
    <dbReference type="NCBI Taxonomy" id="43138"/>
    <lineage>
        <taxon>Eukaryota</taxon>
        <taxon>Sar</taxon>
        <taxon>Alveolata</taxon>
        <taxon>Ciliophora</taxon>
        <taxon>Intramacronucleata</taxon>
        <taxon>Oligohymenophorea</taxon>
        <taxon>Peniculida</taxon>
        <taxon>Parameciidae</taxon>
        <taxon>Paramecium</taxon>
    </lineage>
</organism>
<gene>
    <name evidence="2" type="ORF">PPENT_87.1.T0390105</name>
</gene>
<evidence type="ECO:0000313" key="3">
    <source>
        <dbReference type="Proteomes" id="UP000689195"/>
    </source>
</evidence>
<dbReference type="EMBL" id="CAJJDO010000039">
    <property type="protein sequence ID" value="CAD8163208.1"/>
    <property type="molecule type" value="Genomic_DNA"/>
</dbReference>
<keyword evidence="3" id="KW-1185">Reference proteome</keyword>
<sequence>MECRKYNQNKFKKKKNYQHLLNILIYHVSILIVVINQMQNLVDQEDIINFITNYNKQTKFNNNNNRKFRLPLKFEKIQLVLCLNQKAEYKLQNLIYF</sequence>
<evidence type="ECO:0000313" key="2">
    <source>
        <dbReference type="EMBL" id="CAD8163208.1"/>
    </source>
</evidence>
<evidence type="ECO:0000256" key="1">
    <source>
        <dbReference type="SAM" id="Phobius"/>
    </source>
</evidence>
<keyword evidence="1" id="KW-0812">Transmembrane</keyword>
<dbReference type="Proteomes" id="UP000689195">
    <property type="component" value="Unassembled WGS sequence"/>
</dbReference>
<reference evidence="2" key="1">
    <citation type="submission" date="2021-01" db="EMBL/GenBank/DDBJ databases">
        <authorList>
            <consortium name="Genoscope - CEA"/>
            <person name="William W."/>
        </authorList>
    </citation>
    <scope>NUCLEOTIDE SEQUENCE</scope>
</reference>
<feature type="transmembrane region" description="Helical" evidence="1">
    <location>
        <begin position="20"/>
        <end position="38"/>
    </location>
</feature>
<protein>
    <recommendedName>
        <fullName evidence="4">Transmembrane protein</fullName>
    </recommendedName>
</protein>
<proteinExistence type="predicted"/>